<dbReference type="OrthoDB" id="297496at2759"/>
<name>A0A0C2FWN2_9BILA</name>
<evidence type="ECO:0000313" key="2">
    <source>
        <dbReference type="EMBL" id="KIH49311.1"/>
    </source>
</evidence>
<evidence type="ECO:0000313" key="3">
    <source>
        <dbReference type="Proteomes" id="UP000054047"/>
    </source>
</evidence>
<organism evidence="2 3">
    <name type="scientific">Ancylostoma duodenale</name>
    <dbReference type="NCBI Taxonomy" id="51022"/>
    <lineage>
        <taxon>Eukaryota</taxon>
        <taxon>Metazoa</taxon>
        <taxon>Ecdysozoa</taxon>
        <taxon>Nematoda</taxon>
        <taxon>Chromadorea</taxon>
        <taxon>Rhabditida</taxon>
        <taxon>Rhabditina</taxon>
        <taxon>Rhabditomorpha</taxon>
        <taxon>Strongyloidea</taxon>
        <taxon>Ancylostomatidae</taxon>
        <taxon>Ancylostomatinae</taxon>
        <taxon>Ancylostoma</taxon>
    </lineage>
</organism>
<reference evidence="2 3" key="1">
    <citation type="submission" date="2013-12" db="EMBL/GenBank/DDBJ databases">
        <title>Draft genome of the parsitic nematode Ancylostoma duodenale.</title>
        <authorList>
            <person name="Mitreva M."/>
        </authorList>
    </citation>
    <scope>NUCLEOTIDE SEQUENCE [LARGE SCALE GENOMIC DNA]</scope>
    <source>
        <strain evidence="2 3">Zhejiang</strain>
    </source>
</reference>
<sequence length="93" mass="10933">MAHIGIRPENELQTRSRIVTNQLKDRDNCIVLKIDTQMTTVNNISPFGFHFELDKKRYKERKKQIRRQILLLATFVFIGGAIFLKLESENEIT</sequence>
<gene>
    <name evidence="2" type="ORF">ANCDUO_20614</name>
</gene>
<keyword evidence="3" id="KW-1185">Reference proteome</keyword>
<accession>A0A0C2FWN2</accession>
<keyword evidence="1" id="KW-0472">Membrane</keyword>
<proteinExistence type="predicted"/>
<dbReference type="EMBL" id="KN754047">
    <property type="protein sequence ID" value="KIH49311.1"/>
    <property type="molecule type" value="Genomic_DNA"/>
</dbReference>
<keyword evidence="1" id="KW-1133">Transmembrane helix</keyword>
<keyword evidence="1" id="KW-0812">Transmembrane</keyword>
<dbReference type="Proteomes" id="UP000054047">
    <property type="component" value="Unassembled WGS sequence"/>
</dbReference>
<evidence type="ECO:0000256" key="1">
    <source>
        <dbReference type="SAM" id="Phobius"/>
    </source>
</evidence>
<dbReference type="AlphaFoldDB" id="A0A0C2FWN2"/>
<protein>
    <submittedName>
        <fullName evidence="2">Uncharacterized protein</fullName>
    </submittedName>
</protein>
<feature type="non-terminal residue" evidence="2">
    <location>
        <position position="93"/>
    </location>
</feature>
<feature type="transmembrane region" description="Helical" evidence="1">
    <location>
        <begin position="69"/>
        <end position="86"/>
    </location>
</feature>